<dbReference type="RefSeq" id="WP_130137773.1">
    <property type="nucleotide sequence ID" value="NZ_BNHW01000003.1"/>
</dbReference>
<dbReference type="AlphaFoldDB" id="A0A4Q7DXN4"/>
<gene>
    <name evidence="3" type="ORF">LDELB18P1_1766</name>
</gene>
<feature type="region of interest" description="Disordered" evidence="1">
    <location>
        <begin position="170"/>
        <end position="204"/>
    </location>
</feature>
<protein>
    <submittedName>
        <fullName evidence="3">Uncharacterized protein</fullName>
    </submittedName>
</protein>
<evidence type="ECO:0000256" key="2">
    <source>
        <dbReference type="SAM" id="SignalP"/>
    </source>
</evidence>
<accession>A0A4Q7DXN4</accession>
<feature type="region of interest" description="Disordered" evidence="1">
    <location>
        <begin position="43"/>
        <end position="64"/>
    </location>
</feature>
<feature type="chain" id="PRO_5020719897" evidence="2">
    <location>
        <begin position="31"/>
        <end position="204"/>
    </location>
</feature>
<organism evidence="3 4">
    <name type="scientific">Lactobacillus delbrueckii</name>
    <dbReference type="NCBI Taxonomy" id="1584"/>
    <lineage>
        <taxon>Bacteria</taxon>
        <taxon>Bacillati</taxon>
        <taxon>Bacillota</taxon>
        <taxon>Bacilli</taxon>
        <taxon>Lactobacillales</taxon>
        <taxon>Lactobacillaceae</taxon>
        <taxon>Lactobacillus</taxon>
    </lineage>
</organism>
<sequence>MLIKSKFMKSAIVALAAGMVGSVAAPVANAAVDSNSYTIQPNSAYSKSSNQVGQNDGEDMSKATNDSNKVIVTNRDVTINGKTISKSEFKKALKSATFEDTNTVENSDPTFGVSLFVAPAAVAPLFIPGIGEAYITAAGTVVVAGAAVVAGTWLSNTVIAYFKAHRKNQTRSNYNKHTKPRPGRSTTKNRSKKGYKSRSNKRGR</sequence>
<feature type="compositionally biased region" description="Polar residues" evidence="1">
    <location>
        <begin position="43"/>
        <end position="54"/>
    </location>
</feature>
<reference evidence="3 4" key="1">
    <citation type="submission" date="2019-01" db="EMBL/GenBank/DDBJ databases">
        <title>Colonization of the human gut by bovine bacteria present in Parmesan cheese.</title>
        <authorList>
            <person name="Lugli G.A."/>
            <person name="Milani C."/>
        </authorList>
    </citation>
    <scope>NUCLEOTIDE SEQUENCE [LARGE SCALE GENOMIC DNA]</scope>
    <source>
        <strain evidence="3 4">LDELB18P1</strain>
    </source>
</reference>
<name>A0A4Q7DXN4_9LACO</name>
<evidence type="ECO:0000313" key="4">
    <source>
        <dbReference type="Proteomes" id="UP000292818"/>
    </source>
</evidence>
<dbReference type="EMBL" id="SETJ01000080">
    <property type="protein sequence ID" value="RZM15584.1"/>
    <property type="molecule type" value="Genomic_DNA"/>
</dbReference>
<keyword evidence="2" id="KW-0732">Signal</keyword>
<proteinExistence type="predicted"/>
<comment type="caution">
    <text evidence="3">The sequence shown here is derived from an EMBL/GenBank/DDBJ whole genome shotgun (WGS) entry which is preliminary data.</text>
</comment>
<dbReference type="Proteomes" id="UP000292818">
    <property type="component" value="Unassembled WGS sequence"/>
</dbReference>
<feature type="signal peptide" evidence="2">
    <location>
        <begin position="1"/>
        <end position="30"/>
    </location>
</feature>
<evidence type="ECO:0000256" key="1">
    <source>
        <dbReference type="SAM" id="MobiDB-lite"/>
    </source>
</evidence>
<evidence type="ECO:0000313" key="3">
    <source>
        <dbReference type="EMBL" id="RZM15584.1"/>
    </source>
</evidence>